<feature type="region of interest" description="Disordered" evidence="9">
    <location>
        <begin position="272"/>
        <end position="318"/>
    </location>
</feature>
<dbReference type="GO" id="GO:0052689">
    <property type="term" value="F:carboxylic ester hydrolase activity"/>
    <property type="evidence" value="ECO:0007669"/>
    <property type="project" value="UniProtKB-KW"/>
</dbReference>
<evidence type="ECO:0000313" key="10">
    <source>
        <dbReference type="EMBL" id="RYR01429.1"/>
    </source>
</evidence>
<dbReference type="AlphaFoldDB" id="A0A444YHT0"/>
<accession>A0A444YHT0</accession>
<evidence type="ECO:0000256" key="7">
    <source>
        <dbReference type="RuleBase" id="RU363068"/>
    </source>
</evidence>
<dbReference type="FunFam" id="3.40.50.1820:FF:000002">
    <property type="entry name" value="S-formylglutathione hydrolase"/>
    <property type="match status" value="1"/>
</dbReference>
<keyword evidence="5 7" id="KW-0378">Hydrolase</keyword>
<dbReference type="InterPro" id="IPR014186">
    <property type="entry name" value="S-formylglutathione_hydrol"/>
</dbReference>
<gene>
    <name evidence="10" type="ORF">Ahy_B06g080291</name>
</gene>
<feature type="compositionally biased region" description="Basic and acidic residues" evidence="9">
    <location>
        <begin position="294"/>
        <end position="310"/>
    </location>
</feature>
<keyword evidence="7" id="KW-0963">Cytoplasm</keyword>
<proteinExistence type="inferred from homology"/>
<comment type="similarity">
    <text evidence="1 7">Belongs to the esterase D family.</text>
</comment>
<dbReference type="EMBL" id="SDMP01000016">
    <property type="protein sequence ID" value="RYR01429.1"/>
    <property type="molecule type" value="Genomic_DNA"/>
</dbReference>
<dbReference type="GO" id="GO:0046294">
    <property type="term" value="P:formaldehyde catabolic process"/>
    <property type="evidence" value="ECO:0007669"/>
    <property type="project" value="InterPro"/>
</dbReference>
<evidence type="ECO:0000256" key="5">
    <source>
        <dbReference type="ARBA" id="ARBA00022801"/>
    </source>
</evidence>
<evidence type="ECO:0000256" key="2">
    <source>
        <dbReference type="ARBA" id="ARBA00012479"/>
    </source>
</evidence>
<dbReference type="Proteomes" id="UP000289738">
    <property type="component" value="Chromosome B06"/>
</dbReference>
<feature type="active site" description="Charge relay system" evidence="6">
    <location>
        <position position="464"/>
    </location>
</feature>
<evidence type="ECO:0000256" key="8">
    <source>
        <dbReference type="SAM" id="Coils"/>
    </source>
</evidence>
<keyword evidence="8" id="KW-0175">Coiled coil</keyword>
<feature type="compositionally biased region" description="Basic and acidic residues" evidence="9">
    <location>
        <begin position="180"/>
        <end position="195"/>
    </location>
</feature>
<dbReference type="SUPFAM" id="SSF53474">
    <property type="entry name" value="alpha/beta-Hydrolases"/>
    <property type="match status" value="1"/>
</dbReference>
<name>A0A444YHT0_ARAHY</name>
<feature type="compositionally biased region" description="Polar residues" evidence="9">
    <location>
        <begin position="197"/>
        <end position="213"/>
    </location>
</feature>
<evidence type="ECO:0000256" key="9">
    <source>
        <dbReference type="SAM" id="MobiDB-lite"/>
    </source>
</evidence>
<dbReference type="NCBIfam" id="TIGR02821">
    <property type="entry name" value="fghA_ester_D"/>
    <property type="match status" value="1"/>
</dbReference>
<dbReference type="GO" id="GO:0005829">
    <property type="term" value="C:cytosol"/>
    <property type="evidence" value="ECO:0007669"/>
    <property type="project" value="TreeGrafter"/>
</dbReference>
<dbReference type="PANTHER" id="PTHR10061">
    <property type="entry name" value="S-FORMYLGLUTATHIONE HYDROLASE"/>
    <property type="match status" value="1"/>
</dbReference>
<evidence type="ECO:0000256" key="6">
    <source>
        <dbReference type="PIRSR" id="PIRSR614186-1"/>
    </source>
</evidence>
<feature type="active site" description="Charge relay system" evidence="6">
    <location>
        <position position="541"/>
    </location>
</feature>
<evidence type="ECO:0000256" key="1">
    <source>
        <dbReference type="ARBA" id="ARBA00005622"/>
    </source>
</evidence>
<dbReference type="PANTHER" id="PTHR10061:SF0">
    <property type="entry name" value="S-FORMYLGLUTATHIONE HYDROLASE"/>
    <property type="match status" value="1"/>
</dbReference>
<sequence length="597" mass="66397">MAWDLWGSSYDQVSCKDNYSDHPEWPYGFFFGCDPDVIEEDALNEEYCVQVLRILITKADTEIKELEKDLSSLQNELACAEHEKWPEICCSALTERINWLDVAISALKKDHADEIETGLLLHSKPAETLNEIVKALQRDHCQDENSQLVGANSLNPVMNATKCALDKESSQINSNIVIKEEKKEQEESKEHEESKQLCGTSEKSRNSSELSEMQQKRRDGAEIVDIADMVEELLAGTSLDLEGMNCSSGLSDGMKLSGTSDDNEEVGRSQLIGTDTGQISNQLSPVGNGNTSSECKRERVASEVKRKSESEMETAPSEISSSKMFGGYNKRYKHFSPTLGCSMTFHVYFPPSSSSSSAKFPVLYWLSGLTCTDENFIAKSGAQRAASAHGLALVAPDTSPRGLNVEGEADSWDFGVGAGFYLNATQEKWKNWRMYDYVVKELPKLLSDHFPQLETSNASISGHSMGGHGALTIYLKNLDKYKSVSAFAPIVNPINCPWGQKAFTNYLGDNKSDWEEYDATCLIKKFNAVPGHILIDQGEDDKFLKDQLLPGKFEEACKNANVQLKLRLQAGYDHSYFFISTFIDDHIQHHAKALSAL</sequence>
<keyword evidence="4 7" id="KW-0719">Serine esterase</keyword>
<dbReference type="InterPro" id="IPR000801">
    <property type="entry name" value="Esterase-like"/>
</dbReference>
<organism evidence="10 11">
    <name type="scientific">Arachis hypogaea</name>
    <name type="common">Peanut</name>
    <dbReference type="NCBI Taxonomy" id="3818"/>
    <lineage>
        <taxon>Eukaryota</taxon>
        <taxon>Viridiplantae</taxon>
        <taxon>Streptophyta</taxon>
        <taxon>Embryophyta</taxon>
        <taxon>Tracheophyta</taxon>
        <taxon>Spermatophyta</taxon>
        <taxon>Magnoliopsida</taxon>
        <taxon>eudicotyledons</taxon>
        <taxon>Gunneridae</taxon>
        <taxon>Pentapetalae</taxon>
        <taxon>rosids</taxon>
        <taxon>fabids</taxon>
        <taxon>Fabales</taxon>
        <taxon>Fabaceae</taxon>
        <taxon>Papilionoideae</taxon>
        <taxon>50 kb inversion clade</taxon>
        <taxon>dalbergioids sensu lato</taxon>
        <taxon>Dalbergieae</taxon>
        <taxon>Pterocarpus clade</taxon>
        <taxon>Arachis</taxon>
    </lineage>
</organism>
<dbReference type="Gene3D" id="3.40.50.1820">
    <property type="entry name" value="alpha/beta hydrolase"/>
    <property type="match status" value="1"/>
</dbReference>
<feature type="region of interest" description="Disordered" evidence="9">
    <location>
        <begin position="180"/>
        <end position="218"/>
    </location>
</feature>
<keyword evidence="11" id="KW-1185">Reference proteome</keyword>
<feature type="active site" description="Charge relay system" evidence="6">
    <location>
        <position position="574"/>
    </location>
</feature>
<comment type="caution">
    <text evidence="10">The sequence shown here is derived from an EMBL/GenBank/DDBJ whole genome shotgun (WGS) entry which is preliminary data.</text>
</comment>
<comment type="subcellular location">
    <subcellularLocation>
        <location evidence="7">Cytoplasm</location>
    </subcellularLocation>
</comment>
<dbReference type="InterPro" id="IPR029058">
    <property type="entry name" value="AB_hydrolase_fold"/>
</dbReference>
<evidence type="ECO:0000256" key="3">
    <source>
        <dbReference type="ARBA" id="ARBA00016774"/>
    </source>
</evidence>
<evidence type="ECO:0000313" key="11">
    <source>
        <dbReference type="Proteomes" id="UP000289738"/>
    </source>
</evidence>
<evidence type="ECO:0000256" key="4">
    <source>
        <dbReference type="ARBA" id="ARBA00022487"/>
    </source>
</evidence>
<dbReference type="GO" id="GO:0018738">
    <property type="term" value="F:S-formylglutathione hydrolase activity"/>
    <property type="evidence" value="ECO:0007669"/>
    <property type="project" value="UniProtKB-EC"/>
</dbReference>
<comment type="catalytic activity">
    <reaction evidence="7">
        <text>S-formylglutathione + H2O = formate + glutathione + H(+)</text>
        <dbReference type="Rhea" id="RHEA:14961"/>
        <dbReference type="ChEBI" id="CHEBI:15377"/>
        <dbReference type="ChEBI" id="CHEBI:15378"/>
        <dbReference type="ChEBI" id="CHEBI:15740"/>
        <dbReference type="ChEBI" id="CHEBI:57688"/>
        <dbReference type="ChEBI" id="CHEBI:57925"/>
        <dbReference type="EC" id="3.1.2.12"/>
    </reaction>
</comment>
<protein>
    <recommendedName>
        <fullName evidence="3 7">S-formylglutathione hydrolase</fullName>
        <ecNumber evidence="2 7">3.1.2.12</ecNumber>
    </recommendedName>
</protein>
<dbReference type="EC" id="3.1.2.12" evidence="2 7"/>
<dbReference type="Pfam" id="PF00756">
    <property type="entry name" value="Esterase"/>
    <property type="match status" value="1"/>
</dbReference>
<feature type="compositionally biased region" description="Polar residues" evidence="9">
    <location>
        <begin position="272"/>
        <end position="293"/>
    </location>
</feature>
<feature type="coiled-coil region" evidence="8">
    <location>
        <begin position="49"/>
        <end position="83"/>
    </location>
</feature>
<comment type="function">
    <text evidence="7">Serine hydrolase involved in the detoxification of formaldehyde.</text>
</comment>
<reference evidence="10 11" key="1">
    <citation type="submission" date="2019-01" db="EMBL/GenBank/DDBJ databases">
        <title>Sequencing of cultivated peanut Arachis hypogaea provides insights into genome evolution and oil improvement.</title>
        <authorList>
            <person name="Chen X."/>
        </authorList>
    </citation>
    <scope>NUCLEOTIDE SEQUENCE [LARGE SCALE GENOMIC DNA]</scope>
    <source>
        <strain evidence="11">cv. Fuhuasheng</strain>
        <tissue evidence="10">Leaves</tissue>
    </source>
</reference>